<dbReference type="Pfam" id="PF04655">
    <property type="entry name" value="APH_6_hur"/>
    <property type="match status" value="1"/>
</dbReference>
<evidence type="ECO:0000313" key="2">
    <source>
        <dbReference type="Proteomes" id="UP000295511"/>
    </source>
</evidence>
<gene>
    <name evidence="1" type="ORF">E1809_19995</name>
</gene>
<evidence type="ECO:0000313" key="1">
    <source>
        <dbReference type="EMBL" id="TDF91802.1"/>
    </source>
</evidence>
<dbReference type="Proteomes" id="UP000295511">
    <property type="component" value="Unassembled WGS sequence"/>
</dbReference>
<dbReference type="InterPro" id="IPR006748">
    <property type="entry name" value="NH2Glyco/OHUrea_AB-resist_kin"/>
</dbReference>
<accession>A0A4R5KAC5</accession>
<dbReference type="GO" id="GO:0019748">
    <property type="term" value="P:secondary metabolic process"/>
    <property type="evidence" value="ECO:0007669"/>
    <property type="project" value="InterPro"/>
</dbReference>
<dbReference type="Gene3D" id="1.10.510.10">
    <property type="entry name" value="Transferase(Phosphotransferase) domain 1"/>
    <property type="match status" value="1"/>
</dbReference>
<comment type="caution">
    <text evidence="1">The sequence shown here is derived from an EMBL/GenBank/DDBJ whole genome shotgun (WGS) entry which is preliminary data.</text>
</comment>
<keyword evidence="2" id="KW-1185">Reference proteome</keyword>
<dbReference type="OrthoDB" id="3638028at2"/>
<sequence>MSIVMPVRRGNQELMLKVLPWPEASREALALKAFPASASVRCLDHHDELGALLLERLTPGSLAGVTPDRSITIQADLARRLAVPDPSRKNDAIQIERLASDGWLVHLEGLLHRAPRVLSDRSVDAAREAITNLADDPTATLTHGDLHSRNVHRDRDGFWRVIDPAPRVGTIAYESHTVIVERNRLAELIAAGPCELRRRLELFADVAAVPLDLAERLCQARAVSSALHEAIEGEGALAAALAWMAASLAR</sequence>
<dbReference type="EMBL" id="SMRU01000027">
    <property type="protein sequence ID" value="TDF91802.1"/>
    <property type="molecule type" value="Genomic_DNA"/>
</dbReference>
<protein>
    <recommendedName>
        <fullName evidence="3">Streptomycin 6-kinase</fullName>
    </recommendedName>
</protein>
<organism evidence="1 2">
    <name type="scientific">Arthrobacter terricola</name>
    <dbReference type="NCBI Taxonomy" id="2547396"/>
    <lineage>
        <taxon>Bacteria</taxon>
        <taxon>Bacillati</taxon>
        <taxon>Actinomycetota</taxon>
        <taxon>Actinomycetes</taxon>
        <taxon>Micrococcales</taxon>
        <taxon>Micrococcaceae</taxon>
        <taxon>Arthrobacter</taxon>
    </lineage>
</organism>
<dbReference type="AlphaFoldDB" id="A0A4R5KAC5"/>
<proteinExistence type="predicted"/>
<dbReference type="SUPFAM" id="SSF56112">
    <property type="entry name" value="Protein kinase-like (PK-like)"/>
    <property type="match status" value="1"/>
</dbReference>
<dbReference type="GO" id="GO:0016773">
    <property type="term" value="F:phosphotransferase activity, alcohol group as acceptor"/>
    <property type="evidence" value="ECO:0007669"/>
    <property type="project" value="InterPro"/>
</dbReference>
<reference evidence="1 2" key="1">
    <citation type="submission" date="2019-03" db="EMBL/GenBank/DDBJ databases">
        <title>Whole genome sequence of Arthrobacter sp JH1-1.</title>
        <authorList>
            <person name="Trinh H.N."/>
        </authorList>
    </citation>
    <scope>NUCLEOTIDE SEQUENCE [LARGE SCALE GENOMIC DNA]</scope>
    <source>
        <strain evidence="1 2">JH1-1</strain>
    </source>
</reference>
<dbReference type="InterPro" id="IPR011009">
    <property type="entry name" value="Kinase-like_dom_sf"/>
</dbReference>
<evidence type="ECO:0008006" key="3">
    <source>
        <dbReference type="Google" id="ProtNLM"/>
    </source>
</evidence>
<name>A0A4R5KAC5_9MICC</name>